<keyword evidence="1" id="KW-0812">Transmembrane</keyword>
<feature type="transmembrane region" description="Helical" evidence="1">
    <location>
        <begin position="12"/>
        <end position="33"/>
    </location>
</feature>
<keyword evidence="3" id="KW-1185">Reference proteome</keyword>
<proteinExistence type="predicted"/>
<name>A0A968GFL6_9SPIO</name>
<reference evidence="2" key="1">
    <citation type="submission" date="2020-03" db="EMBL/GenBank/DDBJ databases">
        <title>Spirochaetal bacteria isolated from arthropods constitute a novel genus Entomospira genus novum within the order Spirochaetales.</title>
        <authorList>
            <person name="Grana-Miraglia L."/>
            <person name="Sikutova S."/>
            <person name="Fingerle V."/>
            <person name="Sing A."/>
            <person name="Castillo-Ramirez S."/>
            <person name="Margos G."/>
            <person name="Rudolf I."/>
        </authorList>
    </citation>
    <scope>NUCLEOTIDE SEQUENCE</scope>
    <source>
        <strain evidence="2">BR208</strain>
    </source>
</reference>
<dbReference type="EMBL" id="JAATLK010000001">
    <property type="protein sequence ID" value="NIZ47380.1"/>
    <property type="molecule type" value="Genomic_DNA"/>
</dbReference>
<comment type="caution">
    <text evidence="2">The sequence shown here is derived from an EMBL/GenBank/DDBJ whole genome shotgun (WGS) entry which is preliminary data.</text>
</comment>
<dbReference type="RefSeq" id="WP_167703796.1">
    <property type="nucleotide sequence ID" value="NZ_CP118168.1"/>
</dbReference>
<organism evidence="2 3">
    <name type="scientific">Entomospira nematocerorum</name>
    <dbReference type="NCBI Taxonomy" id="2719987"/>
    <lineage>
        <taxon>Bacteria</taxon>
        <taxon>Pseudomonadati</taxon>
        <taxon>Spirochaetota</taxon>
        <taxon>Spirochaetia</taxon>
        <taxon>Spirochaetales</taxon>
        <taxon>Spirochaetaceae</taxon>
        <taxon>Entomospira</taxon>
    </lineage>
</organism>
<protein>
    <submittedName>
        <fullName evidence="2">Uncharacterized protein</fullName>
    </submittedName>
</protein>
<evidence type="ECO:0000313" key="2">
    <source>
        <dbReference type="EMBL" id="NIZ47380.1"/>
    </source>
</evidence>
<dbReference type="AlphaFoldDB" id="A0A968GFL6"/>
<accession>A0A968GFL6</accession>
<sequence length="155" mass="17859">MTQERWSKDTVFSLIYLCAGVMGGMFTLGWLFLSEYKNIWLVAASMSLLILFIVVGVAGVISFRESLMRERFSTRMQNYHRANTAISSFIWLIVMPSLLGLGLGQFFVIVSGFVFFALPSFSILIIQKIPLFPRHHKKSWHQWMQENALDESLKE</sequence>
<gene>
    <name evidence="2" type="ORF">HCT46_05580</name>
</gene>
<evidence type="ECO:0000256" key="1">
    <source>
        <dbReference type="SAM" id="Phobius"/>
    </source>
</evidence>
<dbReference type="Proteomes" id="UP000752013">
    <property type="component" value="Unassembled WGS sequence"/>
</dbReference>
<feature type="transmembrane region" description="Helical" evidence="1">
    <location>
        <begin position="39"/>
        <end position="61"/>
    </location>
</feature>
<keyword evidence="1" id="KW-0472">Membrane</keyword>
<keyword evidence="1" id="KW-1133">Transmembrane helix</keyword>
<feature type="transmembrane region" description="Helical" evidence="1">
    <location>
        <begin position="82"/>
        <end position="100"/>
    </location>
</feature>
<evidence type="ECO:0000313" key="3">
    <source>
        <dbReference type="Proteomes" id="UP000752013"/>
    </source>
</evidence>
<feature type="transmembrane region" description="Helical" evidence="1">
    <location>
        <begin position="106"/>
        <end position="126"/>
    </location>
</feature>